<feature type="compositionally biased region" description="Basic and acidic residues" evidence="1">
    <location>
        <begin position="30"/>
        <end position="41"/>
    </location>
</feature>
<dbReference type="AlphaFoldDB" id="A0A9Q0GA65"/>
<dbReference type="SUPFAM" id="SSF63748">
    <property type="entry name" value="Tudor/PWWP/MBT"/>
    <property type="match status" value="1"/>
</dbReference>
<comment type="caution">
    <text evidence="3">The sequence shown here is derived from an EMBL/GenBank/DDBJ whole genome shotgun (WGS) entry which is preliminary data.</text>
</comment>
<dbReference type="Gene3D" id="2.30.30.140">
    <property type="match status" value="1"/>
</dbReference>
<feature type="domain" description="PWWP" evidence="2">
    <location>
        <begin position="45"/>
        <end position="61"/>
    </location>
</feature>
<evidence type="ECO:0000259" key="2">
    <source>
        <dbReference type="PROSITE" id="PS50812"/>
    </source>
</evidence>
<sequence>MKTGIFKQAQQVMRGKRCASSGSDDDSNEGGERYAADHSEEKPELGDIIWGKLCDGKWWPGVAHQMEERMHLKARSQMKIKLISS</sequence>
<proteinExistence type="predicted"/>
<keyword evidence="4" id="KW-1185">Reference proteome</keyword>
<dbReference type="EMBL" id="JAKUCV010001536">
    <property type="protein sequence ID" value="KAJ4845936.1"/>
    <property type="molecule type" value="Genomic_DNA"/>
</dbReference>
<dbReference type="PROSITE" id="PS50812">
    <property type="entry name" value="PWWP"/>
    <property type="match status" value="1"/>
</dbReference>
<protein>
    <recommendedName>
        <fullName evidence="2">PWWP domain-containing protein</fullName>
    </recommendedName>
</protein>
<gene>
    <name evidence="3" type="ORF">Tsubulata_008422</name>
</gene>
<organism evidence="3 4">
    <name type="scientific">Turnera subulata</name>
    <dbReference type="NCBI Taxonomy" id="218843"/>
    <lineage>
        <taxon>Eukaryota</taxon>
        <taxon>Viridiplantae</taxon>
        <taxon>Streptophyta</taxon>
        <taxon>Embryophyta</taxon>
        <taxon>Tracheophyta</taxon>
        <taxon>Spermatophyta</taxon>
        <taxon>Magnoliopsida</taxon>
        <taxon>eudicotyledons</taxon>
        <taxon>Gunneridae</taxon>
        <taxon>Pentapetalae</taxon>
        <taxon>rosids</taxon>
        <taxon>fabids</taxon>
        <taxon>Malpighiales</taxon>
        <taxon>Passifloraceae</taxon>
        <taxon>Turnera</taxon>
    </lineage>
</organism>
<reference evidence="3" key="1">
    <citation type="submission" date="2022-02" db="EMBL/GenBank/DDBJ databases">
        <authorList>
            <person name="Henning P.M."/>
            <person name="McCubbin A.G."/>
            <person name="Shore J.S."/>
        </authorList>
    </citation>
    <scope>NUCLEOTIDE SEQUENCE</scope>
    <source>
        <strain evidence="3">F60SS</strain>
        <tissue evidence="3">Leaves</tissue>
    </source>
</reference>
<evidence type="ECO:0000313" key="4">
    <source>
        <dbReference type="Proteomes" id="UP001141552"/>
    </source>
</evidence>
<name>A0A9Q0GA65_9ROSI</name>
<reference evidence="3" key="2">
    <citation type="journal article" date="2023" name="Plants (Basel)">
        <title>Annotation of the Turnera subulata (Passifloraceae) Draft Genome Reveals the S-Locus Evolved after the Divergence of Turneroideae from Passifloroideae in a Stepwise Manner.</title>
        <authorList>
            <person name="Henning P.M."/>
            <person name="Roalson E.H."/>
            <person name="Mir W."/>
            <person name="McCubbin A.G."/>
            <person name="Shore J.S."/>
        </authorList>
    </citation>
    <scope>NUCLEOTIDE SEQUENCE</scope>
    <source>
        <strain evidence="3">F60SS</strain>
    </source>
</reference>
<dbReference type="Proteomes" id="UP001141552">
    <property type="component" value="Unassembled WGS sequence"/>
</dbReference>
<accession>A0A9Q0GA65</accession>
<feature type="region of interest" description="Disordered" evidence="1">
    <location>
        <begin position="1"/>
        <end position="41"/>
    </location>
</feature>
<evidence type="ECO:0000313" key="3">
    <source>
        <dbReference type="EMBL" id="KAJ4845936.1"/>
    </source>
</evidence>
<evidence type="ECO:0000256" key="1">
    <source>
        <dbReference type="SAM" id="MobiDB-lite"/>
    </source>
</evidence>
<dbReference type="InterPro" id="IPR000313">
    <property type="entry name" value="PWWP_dom"/>
</dbReference>